<keyword evidence="2" id="KW-1133">Transmembrane helix</keyword>
<reference evidence="3 4" key="1">
    <citation type="submission" date="2023-08" db="EMBL/GenBank/DDBJ databases">
        <title>A Necator americanus chromosomal reference genome.</title>
        <authorList>
            <person name="Ilik V."/>
            <person name="Petrzelkova K.J."/>
            <person name="Pardy F."/>
            <person name="Fuh T."/>
            <person name="Niatou-Singa F.S."/>
            <person name="Gouil Q."/>
            <person name="Baker L."/>
            <person name="Ritchie M.E."/>
            <person name="Jex A.R."/>
            <person name="Gazzola D."/>
            <person name="Li H."/>
            <person name="Toshio Fujiwara R."/>
            <person name="Zhan B."/>
            <person name="Aroian R.V."/>
            <person name="Pafco B."/>
            <person name="Schwarz E.M."/>
        </authorList>
    </citation>
    <scope>NUCLEOTIDE SEQUENCE [LARGE SCALE GENOMIC DNA]</scope>
    <source>
        <strain evidence="3 4">Aroian</strain>
        <tissue evidence="3">Whole animal</tissue>
    </source>
</reference>
<feature type="transmembrane region" description="Helical" evidence="2">
    <location>
        <begin position="277"/>
        <end position="303"/>
    </location>
</feature>
<accession>A0ABR1DA71</accession>
<feature type="compositionally biased region" description="Low complexity" evidence="1">
    <location>
        <begin position="561"/>
        <end position="571"/>
    </location>
</feature>
<organism evidence="3 4">
    <name type="scientific">Necator americanus</name>
    <name type="common">Human hookworm</name>
    <dbReference type="NCBI Taxonomy" id="51031"/>
    <lineage>
        <taxon>Eukaryota</taxon>
        <taxon>Metazoa</taxon>
        <taxon>Ecdysozoa</taxon>
        <taxon>Nematoda</taxon>
        <taxon>Chromadorea</taxon>
        <taxon>Rhabditida</taxon>
        <taxon>Rhabditina</taxon>
        <taxon>Rhabditomorpha</taxon>
        <taxon>Strongyloidea</taxon>
        <taxon>Ancylostomatidae</taxon>
        <taxon>Bunostominae</taxon>
        <taxon>Necator</taxon>
    </lineage>
</organism>
<feature type="transmembrane region" description="Helical" evidence="2">
    <location>
        <begin position="437"/>
        <end position="459"/>
    </location>
</feature>
<protein>
    <recommendedName>
        <fullName evidence="5">Otopetrin</fullName>
    </recommendedName>
</protein>
<proteinExistence type="predicted"/>
<dbReference type="EMBL" id="JAVFWL010000004">
    <property type="protein sequence ID" value="KAK6747382.1"/>
    <property type="molecule type" value="Genomic_DNA"/>
</dbReference>
<feature type="region of interest" description="Disordered" evidence="1">
    <location>
        <begin position="558"/>
        <end position="581"/>
    </location>
</feature>
<keyword evidence="4" id="KW-1185">Reference proteome</keyword>
<keyword evidence="2" id="KW-0472">Membrane</keyword>
<feature type="transmembrane region" description="Helical" evidence="2">
    <location>
        <begin position="56"/>
        <end position="77"/>
    </location>
</feature>
<dbReference type="Proteomes" id="UP001303046">
    <property type="component" value="Unassembled WGS sequence"/>
</dbReference>
<evidence type="ECO:0000313" key="3">
    <source>
        <dbReference type="EMBL" id="KAK6747382.1"/>
    </source>
</evidence>
<feature type="transmembrane region" description="Helical" evidence="2">
    <location>
        <begin position="479"/>
        <end position="500"/>
    </location>
</feature>
<evidence type="ECO:0008006" key="5">
    <source>
        <dbReference type="Google" id="ProtNLM"/>
    </source>
</evidence>
<feature type="transmembrane region" description="Helical" evidence="2">
    <location>
        <begin position="323"/>
        <end position="344"/>
    </location>
</feature>
<name>A0ABR1DA71_NECAM</name>
<evidence type="ECO:0000313" key="4">
    <source>
        <dbReference type="Proteomes" id="UP001303046"/>
    </source>
</evidence>
<sequence length="581" mass="66906">MNLYVILSREDTIFYLRVYHSIIALLMFCCGIVELEFLIRTRNLPKLEEPHEIPGPALIGAVALTIGIVLGYLYFIIFNYAFQNCDKLVDAIYTSELWLESCYDILMASFSALSFVYILQRRYYGAINSNLDKIGRLFINITFSVVWIKVVVFKGYLSHQELCQRKELESYWCPVVRRNYECSPSDDLHGTQKMWYYINKGILSSSIISCASEFFPVLLVGHWLACGGAEEKAEDIERRQQLRQGVRGLMKEFFKDISRVYVAAPAMSVPPLHISPYLLLFFWIITPIASLACVIRWLVYFYWTIDFDHLIEIHWMTNDIVSLVANVIQLIFFLGVYMFTWYLTNDRLDAHHKAHARGDITILFGCCIVLLIKLILQSIEVEYQRKDGFINLGDAIISTVCYATIQASQWLQYLSVRRILAMSDSDCRATKKFMPMAALGGLLMAWIHFGITFFDTSLIKYQLTDENFDFSQTTLVCMIFTQTIFPADYLFAFTVSGCYLELLQRYLNMGYFQLGTPRLSLSVGHNHHEIKETSKRFDRGPNIATMMHAANTMYRKRMESGSETTTTTSSGRVSLAGVKEE</sequence>
<feature type="transmembrane region" description="Helical" evidence="2">
    <location>
        <begin position="356"/>
        <end position="376"/>
    </location>
</feature>
<evidence type="ECO:0000256" key="2">
    <source>
        <dbReference type="SAM" id="Phobius"/>
    </source>
</evidence>
<feature type="transmembrane region" description="Helical" evidence="2">
    <location>
        <begin position="97"/>
        <end position="119"/>
    </location>
</feature>
<feature type="transmembrane region" description="Helical" evidence="2">
    <location>
        <begin position="12"/>
        <end position="35"/>
    </location>
</feature>
<evidence type="ECO:0000256" key="1">
    <source>
        <dbReference type="SAM" id="MobiDB-lite"/>
    </source>
</evidence>
<comment type="caution">
    <text evidence="3">The sequence shown here is derived from an EMBL/GenBank/DDBJ whole genome shotgun (WGS) entry which is preliminary data.</text>
</comment>
<keyword evidence="2" id="KW-0812">Transmembrane</keyword>
<gene>
    <name evidence="3" type="primary">Necator_chrIV.g13819</name>
    <name evidence="3" type="ORF">RB195_000527</name>
</gene>